<dbReference type="EMBL" id="KV921925">
    <property type="protein sequence ID" value="ORE06330.1"/>
    <property type="molecule type" value="Genomic_DNA"/>
</dbReference>
<gene>
    <name evidence="1" type="ORF">BCV72DRAFT_228423</name>
</gene>
<protein>
    <submittedName>
        <fullName evidence="1">Uncharacterized protein</fullName>
    </submittedName>
</protein>
<dbReference type="OrthoDB" id="2250876at2759"/>
<organism evidence="1">
    <name type="scientific">Rhizopus microsporus var. microsporus</name>
    <dbReference type="NCBI Taxonomy" id="86635"/>
    <lineage>
        <taxon>Eukaryota</taxon>
        <taxon>Fungi</taxon>
        <taxon>Fungi incertae sedis</taxon>
        <taxon>Mucoromycota</taxon>
        <taxon>Mucoromycotina</taxon>
        <taxon>Mucoromycetes</taxon>
        <taxon>Mucorales</taxon>
        <taxon>Mucorineae</taxon>
        <taxon>Rhizopodaceae</taxon>
        <taxon>Rhizopus</taxon>
    </lineage>
</organism>
<accession>A0A1X0R2U2</accession>
<dbReference type="VEuPathDB" id="FungiDB:BCV72DRAFT_228423"/>
<sequence>MVFIEKNKTLLVNYAKIYGRLPSTDAHYEGTALRRSEAPLTSFPGINTRYEHVELAILKNSDNSNKLVSGTKTMNELITSSIRIDVDETPTIRSFSSNGFKSTKGAQIFVQQSHLEYFTRMFG</sequence>
<proteinExistence type="predicted"/>
<dbReference type="AlphaFoldDB" id="A0A1X0R2U2"/>
<evidence type="ECO:0000313" key="1">
    <source>
        <dbReference type="EMBL" id="ORE06330.1"/>
    </source>
</evidence>
<dbReference type="Proteomes" id="UP000242414">
    <property type="component" value="Unassembled WGS sequence"/>
</dbReference>
<name>A0A1X0R2U2_RHIZD</name>
<reference evidence="1" key="1">
    <citation type="journal article" date="2016" name="Proc. Natl. Acad. Sci. U.S.A.">
        <title>Lipid metabolic changes in an early divergent fungus govern the establishment of a mutualistic symbiosis with endobacteria.</title>
        <authorList>
            <person name="Lastovetsky O.A."/>
            <person name="Gaspar M.L."/>
            <person name="Mondo S.J."/>
            <person name="LaButti K.M."/>
            <person name="Sandor L."/>
            <person name="Grigoriev I.V."/>
            <person name="Henry S.A."/>
            <person name="Pawlowska T.E."/>
        </authorList>
    </citation>
    <scope>NUCLEOTIDE SEQUENCE [LARGE SCALE GENOMIC DNA]</scope>
    <source>
        <strain evidence="1">ATCC 52814</strain>
    </source>
</reference>